<evidence type="ECO:0000313" key="12">
    <source>
        <dbReference type="Proteomes" id="UP000034516"/>
    </source>
</evidence>
<evidence type="ECO:0000256" key="6">
    <source>
        <dbReference type="ARBA" id="ARBA00023146"/>
    </source>
</evidence>
<reference evidence="11 12" key="1">
    <citation type="journal article" date="2015" name="Nature">
        <title>rRNA introns, odd ribosomes, and small enigmatic genomes across a large radiation of phyla.</title>
        <authorList>
            <person name="Brown C.T."/>
            <person name="Hug L.A."/>
            <person name="Thomas B.C."/>
            <person name="Sharon I."/>
            <person name="Castelle C.J."/>
            <person name="Singh A."/>
            <person name="Wilkins M.J."/>
            <person name="Williams K.H."/>
            <person name="Banfield J.F."/>
        </authorList>
    </citation>
    <scope>NUCLEOTIDE SEQUENCE [LARGE SCALE GENOMIC DNA]</scope>
</reference>
<dbReference type="InterPro" id="IPR036986">
    <property type="entry name" value="S4_RNA-bd_sf"/>
</dbReference>
<dbReference type="PRINTS" id="PR01040">
    <property type="entry name" value="TRNASYNTHTYR"/>
</dbReference>
<protein>
    <recommendedName>
        <fullName evidence="1 8">Tyrosine--tRNA ligase</fullName>
        <ecNumber evidence="1 8">6.1.1.1</ecNumber>
    </recommendedName>
</protein>
<keyword evidence="4 10" id="KW-0067">ATP-binding</keyword>
<dbReference type="NCBIfam" id="TIGR00234">
    <property type="entry name" value="tyrS"/>
    <property type="match status" value="1"/>
</dbReference>
<dbReference type="GO" id="GO:0005524">
    <property type="term" value="F:ATP binding"/>
    <property type="evidence" value="ECO:0007669"/>
    <property type="project" value="UniProtKB-KW"/>
</dbReference>
<dbReference type="InterPro" id="IPR014729">
    <property type="entry name" value="Rossmann-like_a/b/a_fold"/>
</dbReference>
<dbReference type="GO" id="GO:0004831">
    <property type="term" value="F:tyrosine-tRNA ligase activity"/>
    <property type="evidence" value="ECO:0007669"/>
    <property type="project" value="UniProtKB-UniRule"/>
</dbReference>
<dbReference type="SUPFAM" id="SSF55174">
    <property type="entry name" value="Alpha-L RNA-binding motif"/>
    <property type="match status" value="1"/>
</dbReference>
<dbReference type="Pfam" id="PF00579">
    <property type="entry name" value="tRNA-synt_1b"/>
    <property type="match status" value="1"/>
</dbReference>
<sequence length="401" mass="45576">MAKSKSEQIEELLEKGVANIYPSRKFLEERLDSGQKLKIYQGFDPTGNTLHMGSMVGILKLKQFQELGHEVIFLIGDYTAMIGDPDKKTARQPLTREQVLANCRDYQKQAGKILNFKGKNPVALKFNSQWLSKLTFADTLNLLTNFTVQRMLERDLFEERIKSGNPLYLHEFMYPIMQAYDSVAMDVDGEIGGNDQTFNMLSGRDLMRNLKNKEKFVLTMKLLEDPTGKKMGKTEGNMITLNDSPADMFGKVMSWPDNMITLGFELCTQSTVSEVADIEKMLKSGVNPRDLKAELGKEIVTLYHSKQKALEAEKEFNQIFREKNNPDQMPEIKVKNQSYNIVNLLLMSRLVDSKSEGKRLVEQNGVKLDDKTIVSWKADVAPKNGAVLKVGKRKFAKLIIK</sequence>
<evidence type="ECO:0000256" key="3">
    <source>
        <dbReference type="ARBA" id="ARBA00022741"/>
    </source>
</evidence>
<keyword evidence="6 10" id="KW-0030">Aminoacyl-tRNA synthetase</keyword>
<dbReference type="GO" id="GO:0006437">
    <property type="term" value="P:tyrosyl-tRNA aminoacylation"/>
    <property type="evidence" value="ECO:0007669"/>
    <property type="project" value="UniProtKB-UniRule"/>
</dbReference>
<evidence type="ECO:0000256" key="8">
    <source>
        <dbReference type="NCBIfam" id="TIGR00234"/>
    </source>
</evidence>
<dbReference type="Gene3D" id="1.10.240.10">
    <property type="entry name" value="Tyrosyl-Transfer RNA Synthetase"/>
    <property type="match status" value="1"/>
</dbReference>
<accession>A0A0G1B1R0</accession>
<evidence type="ECO:0000256" key="9">
    <source>
        <dbReference type="PROSITE-ProRule" id="PRU00182"/>
    </source>
</evidence>
<name>A0A0G1B1R0_9BACT</name>
<evidence type="ECO:0000256" key="7">
    <source>
        <dbReference type="ARBA" id="ARBA00048248"/>
    </source>
</evidence>
<comment type="caution">
    <text evidence="11">The sequence shown here is derived from an EMBL/GenBank/DDBJ whole genome shotgun (WGS) entry which is preliminary data.</text>
</comment>
<proteinExistence type="inferred from homology"/>
<gene>
    <name evidence="11" type="ORF">UV02_C0044G0006</name>
</gene>
<keyword evidence="3 10" id="KW-0547">Nucleotide-binding</keyword>
<dbReference type="EMBL" id="LCCW01000044">
    <property type="protein sequence ID" value="KKS40236.1"/>
    <property type="molecule type" value="Genomic_DNA"/>
</dbReference>
<dbReference type="InterPro" id="IPR002305">
    <property type="entry name" value="aa-tRNA-synth_Ic"/>
</dbReference>
<dbReference type="Gene3D" id="3.40.50.620">
    <property type="entry name" value="HUPs"/>
    <property type="match status" value="1"/>
</dbReference>
<dbReference type="InterPro" id="IPR002307">
    <property type="entry name" value="Tyr-tRNA-ligase"/>
</dbReference>
<comment type="similarity">
    <text evidence="10">Belongs to the class-I aminoacyl-tRNA synthetase family.</text>
</comment>
<keyword evidence="9" id="KW-0694">RNA-binding</keyword>
<keyword evidence="2 10" id="KW-0436">Ligase</keyword>
<dbReference type="GO" id="GO:0005829">
    <property type="term" value="C:cytosol"/>
    <property type="evidence" value="ECO:0007669"/>
    <property type="project" value="TreeGrafter"/>
</dbReference>
<comment type="catalytic activity">
    <reaction evidence="7">
        <text>tRNA(Tyr) + L-tyrosine + ATP = L-tyrosyl-tRNA(Tyr) + AMP + diphosphate + H(+)</text>
        <dbReference type="Rhea" id="RHEA:10220"/>
        <dbReference type="Rhea" id="RHEA-COMP:9706"/>
        <dbReference type="Rhea" id="RHEA-COMP:9707"/>
        <dbReference type="ChEBI" id="CHEBI:15378"/>
        <dbReference type="ChEBI" id="CHEBI:30616"/>
        <dbReference type="ChEBI" id="CHEBI:33019"/>
        <dbReference type="ChEBI" id="CHEBI:58315"/>
        <dbReference type="ChEBI" id="CHEBI:78442"/>
        <dbReference type="ChEBI" id="CHEBI:78536"/>
        <dbReference type="ChEBI" id="CHEBI:456215"/>
        <dbReference type="EC" id="6.1.1.1"/>
    </reaction>
</comment>
<evidence type="ECO:0000313" key="11">
    <source>
        <dbReference type="EMBL" id="KKS40236.1"/>
    </source>
</evidence>
<dbReference type="PANTHER" id="PTHR11766">
    <property type="entry name" value="TYROSYL-TRNA SYNTHETASE"/>
    <property type="match status" value="1"/>
</dbReference>
<evidence type="ECO:0000256" key="10">
    <source>
        <dbReference type="RuleBase" id="RU363036"/>
    </source>
</evidence>
<evidence type="ECO:0000256" key="5">
    <source>
        <dbReference type="ARBA" id="ARBA00022917"/>
    </source>
</evidence>
<evidence type="ECO:0000256" key="4">
    <source>
        <dbReference type="ARBA" id="ARBA00022840"/>
    </source>
</evidence>
<dbReference type="Gene3D" id="3.10.290.10">
    <property type="entry name" value="RNA-binding S4 domain"/>
    <property type="match status" value="1"/>
</dbReference>
<dbReference type="CDD" id="cd00805">
    <property type="entry name" value="TyrRS_core"/>
    <property type="match status" value="1"/>
</dbReference>
<evidence type="ECO:0000256" key="1">
    <source>
        <dbReference type="ARBA" id="ARBA00013160"/>
    </source>
</evidence>
<keyword evidence="5 10" id="KW-0648">Protein biosynthesis</keyword>
<dbReference type="AlphaFoldDB" id="A0A0G1B1R0"/>
<dbReference type="PANTHER" id="PTHR11766:SF1">
    <property type="entry name" value="TYROSINE--TRNA LIGASE"/>
    <property type="match status" value="1"/>
</dbReference>
<dbReference type="PATRIC" id="fig|1618677.3.peg.755"/>
<dbReference type="InterPro" id="IPR024088">
    <property type="entry name" value="Tyr-tRNA-ligase_bac-type"/>
</dbReference>
<dbReference type="SUPFAM" id="SSF52374">
    <property type="entry name" value="Nucleotidylyl transferase"/>
    <property type="match status" value="1"/>
</dbReference>
<dbReference type="EC" id="6.1.1.1" evidence="1 8"/>
<dbReference type="Proteomes" id="UP000034516">
    <property type="component" value="Unassembled WGS sequence"/>
</dbReference>
<organism evidence="11 12">
    <name type="scientific">Candidatus Kuenenbacteria bacterium GW2011_GWA2_42_15</name>
    <dbReference type="NCBI Taxonomy" id="1618677"/>
    <lineage>
        <taxon>Bacteria</taxon>
        <taxon>Candidatus Kueneniibacteriota</taxon>
    </lineage>
</organism>
<dbReference type="GO" id="GO:0003723">
    <property type="term" value="F:RNA binding"/>
    <property type="evidence" value="ECO:0007669"/>
    <property type="project" value="UniProtKB-KW"/>
</dbReference>
<evidence type="ECO:0000256" key="2">
    <source>
        <dbReference type="ARBA" id="ARBA00022598"/>
    </source>
</evidence>
<dbReference type="PROSITE" id="PS50889">
    <property type="entry name" value="S4"/>
    <property type="match status" value="1"/>
</dbReference>